<dbReference type="EMBL" id="JANVFT010000001">
    <property type="protein sequence ID" value="KAJ4501721.1"/>
    <property type="molecule type" value="Genomic_DNA"/>
</dbReference>
<dbReference type="Proteomes" id="UP001150217">
    <property type="component" value="Unassembled WGS sequence"/>
</dbReference>
<comment type="caution">
    <text evidence="1">The sequence shown here is derived from an EMBL/GenBank/DDBJ whole genome shotgun (WGS) entry which is preliminary data.</text>
</comment>
<proteinExistence type="predicted"/>
<protein>
    <submittedName>
        <fullName evidence="1">Uncharacterized protein</fullName>
    </submittedName>
</protein>
<accession>A0ABQ8VZF9</accession>
<keyword evidence="2" id="KW-1185">Reference proteome</keyword>
<sequence>MFSSRATAAYTLGQRLLKYHTGRPQVFAGPIGTTPNHQAISRHHWFSTSAAAFAGNSGDKNGSNADVEDRPLCSEDFVHPDHVKIALDKGTMFVFAEASDLKEVPMADNIKESGVIPAGYSIDFVVSPERIISVLNQVGINTIRQLPEETYYEMRATINDPSNLSIIPTRIYELKRQLQAQTDAESEGST</sequence>
<gene>
    <name evidence="1" type="ORF">C8R41DRAFT_913000</name>
</gene>
<reference evidence="1" key="1">
    <citation type="submission" date="2022-08" db="EMBL/GenBank/DDBJ databases">
        <title>A Global Phylogenomic Analysis of the Shiitake Genus Lentinula.</title>
        <authorList>
            <consortium name="DOE Joint Genome Institute"/>
            <person name="Sierra-Patev S."/>
            <person name="Min B."/>
            <person name="Naranjo-Ortiz M."/>
            <person name="Looney B."/>
            <person name="Konkel Z."/>
            <person name="Slot J.C."/>
            <person name="Sakamoto Y."/>
            <person name="Steenwyk J.L."/>
            <person name="Rokas A."/>
            <person name="Carro J."/>
            <person name="Camarero S."/>
            <person name="Ferreira P."/>
            <person name="Molpeceres G."/>
            <person name="Ruiz-Duenas F.J."/>
            <person name="Serrano A."/>
            <person name="Henrissat B."/>
            <person name="Drula E."/>
            <person name="Hughes K.W."/>
            <person name="Mata J.L."/>
            <person name="Ishikawa N.K."/>
            <person name="Vargas-Isla R."/>
            <person name="Ushijima S."/>
            <person name="Smith C.A."/>
            <person name="Ahrendt S."/>
            <person name="Andreopoulos W."/>
            <person name="He G."/>
            <person name="Labutti K."/>
            <person name="Lipzen A."/>
            <person name="Ng V."/>
            <person name="Riley R."/>
            <person name="Sandor L."/>
            <person name="Barry K."/>
            <person name="Martinez A.T."/>
            <person name="Xiao Y."/>
            <person name="Gibbons J.G."/>
            <person name="Terashima K."/>
            <person name="Grigoriev I.V."/>
            <person name="Hibbett D.S."/>
        </authorList>
    </citation>
    <scope>NUCLEOTIDE SEQUENCE</scope>
    <source>
        <strain evidence="1">RHP3577 ss4</strain>
    </source>
</reference>
<name>A0ABQ8VZF9_9AGAR</name>
<evidence type="ECO:0000313" key="2">
    <source>
        <dbReference type="Proteomes" id="UP001150217"/>
    </source>
</evidence>
<organism evidence="1 2">
    <name type="scientific">Lentinula lateritia</name>
    <dbReference type="NCBI Taxonomy" id="40482"/>
    <lineage>
        <taxon>Eukaryota</taxon>
        <taxon>Fungi</taxon>
        <taxon>Dikarya</taxon>
        <taxon>Basidiomycota</taxon>
        <taxon>Agaricomycotina</taxon>
        <taxon>Agaricomycetes</taxon>
        <taxon>Agaricomycetidae</taxon>
        <taxon>Agaricales</taxon>
        <taxon>Marasmiineae</taxon>
        <taxon>Omphalotaceae</taxon>
        <taxon>Lentinula</taxon>
    </lineage>
</organism>
<evidence type="ECO:0000313" key="1">
    <source>
        <dbReference type="EMBL" id="KAJ4501721.1"/>
    </source>
</evidence>